<name>A0AAE1AKB9_9GAST</name>
<keyword evidence="2" id="KW-1185">Reference proteome</keyword>
<evidence type="ECO:0000313" key="1">
    <source>
        <dbReference type="EMBL" id="KAK3789213.1"/>
    </source>
</evidence>
<sequence>MSQQIGKLAGLGHESEEICLLGIAFPPDYLWKKSAAALTLRRSGNQIYSTNCSSCCCLWDSNRHRPNLRSQALPFYSGVTPLGGVPRQEMYYRTFTEIHQSEIVASMVHSQFLSISASEVCQRTSEAIRSHQTVQPRKIDRKGDN</sequence>
<dbReference type="AlphaFoldDB" id="A0AAE1AKB9"/>
<dbReference type="EMBL" id="JAWDGP010001678">
    <property type="protein sequence ID" value="KAK3789213.1"/>
    <property type="molecule type" value="Genomic_DNA"/>
</dbReference>
<evidence type="ECO:0000313" key="2">
    <source>
        <dbReference type="Proteomes" id="UP001283361"/>
    </source>
</evidence>
<proteinExistence type="predicted"/>
<protein>
    <submittedName>
        <fullName evidence="1">Uncharacterized protein</fullName>
    </submittedName>
</protein>
<organism evidence="1 2">
    <name type="scientific">Elysia crispata</name>
    <name type="common">lettuce slug</name>
    <dbReference type="NCBI Taxonomy" id="231223"/>
    <lineage>
        <taxon>Eukaryota</taxon>
        <taxon>Metazoa</taxon>
        <taxon>Spiralia</taxon>
        <taxon>Lophotrochozoa</taxon>
        <taxon>Mollusca</taxon>
        <taxon>Gastropoda</taxon>
        <taxon>Heterobranchia</taxon>
        <taxon>Euthyneura</taxon>
        <taxon>Panpulmonata</taxon>
        <taxon>Sacoglossa</taxon>
        <taxon>Placobranchoidea</taxon>
        <taxon>Plakobranchidae</taxon>
        <taxon>Elysia</taxon>
    </lineage>
</organism>
<comment type="caution">
    <text evidence="1">The sequence shown here is derived from an EMBL/GenBank/DDBJ whole genome shotgun (WGS) entry which is preliminary data.</text>
</comment>
<gene>
    <name evidence="1" type="ORF">RRG08_001603</name>
</gene>
<reference evidence="1" key="1">
    <citation type="journal article" date="2023" name="G3 (Bethesda)">
        <title>A reference genome for the long-term kleptoplast-retaining sea slug Elysia crispata morphotype clarki.</title>
        <authorList>
            <person name="Eastman K.E."/>
            <person name="Pendleton A.L."/>
            <person name="Shaikh M.A."/>
            <person name="Suttiyut T."/>
            <person name="Ogas R."/>
            <person name="Tomko P."/>
            <person name="Gavelis G."/>
            <person name="Widhalm J.R."/>
            <person name="Wisecaver J.H."/>
        </authorList>
    </citation>
    <scope>NUCLEOTIDE SEQUENCE</scope>
    <source>
        <strain evidence="1">ECLA1</strain>
    </source>
</reference>
<accession>A0AAE1AKB9</accession>
<dbReference type="Proteomes" id="UP001283361">
    <property type="component" value="Unassembled WGS sequence"/>
</dbReference>